<name>A0AAE0B064_9ROSI</name>
<dbReference type="Pfam" id="PF04749">
    <property type="entry name" value="PLAC8"/>
    <property type="match status" value="1"/>
</dbReference>
<protein>
    <submittedName>
        <fullName evidence="2">Uncharacterized protein</fullName>
    </submittedName>
</protein>
<dbReference type="Proteomes" id="UP001281410">
    <property type="component" value="Unassembled WGS sequence"/>
</dbReference>
<dbReference type="PANTHER" id="PTHR15907">
    <property type="entry name" value="DUF614 FAMILY PROTEIN-RELATED"/>
    <property type="match status" value="1"/>
</dbReference>
<dbReference type="EMBL" id="JANJYJ010000002">
    <property type="protein sequence ID" value="KAK3226890.1"/>
    <property type="molecule type" value="Genomic_DNA"/>
</dbReference>
<organism evidence="2 3">
    <name type="scientific">Dipteronia sinensis</name>
    <dbReference type="NCBI Taxonomy" id="43782"/>
    <lineage>
        <taxon>Eukaryota</taxon>
        <taxon>Viridiplantae</taxon>
        <taxon>Streptophyta</taxon>
        <taxon>Embryophyta</taxon>
        <taxon>Tracheophyta</taxon>
        <taxon>Spermatophyta</taxon>
        <taxon>Magnoliopsida</taxon>
        <taxon>eudicotyledons</taxon>
        <taxon>Gunneridae</taxon>
        <taxon>Pentapetalae</taxon>
        <taxon>rosids</taxon>
        <taxon>malvids</taxon>
        <taxon>Sapindales</taxon>
        <taxon>Sapindaceae</taxon>
        <taxon>Hippocastanoideae</taxon>
        <taxon>Acereae</taxon>
        <taxon>Dipteronia</taxon>
    </lineage>
</organism>
<dbReference type="AlphaFoldDB" id="A0AAE0B064"/>
<evidence type="ECO:0000313" key="3">
    <source>
        <dbReference type="Proteomes" id="UP001281410"/>
    </source>
</evidence>
<comment type="caution">
    <text evidence="2">The sequence shown here is derived from an EMBL/GenBank/DDBJ whole genome shotgun (WGS) entry which is preliminary data.</text>
</comment>
<feature type="region of interest" description="Disordered" evidence="1">
    <location>
        <begin position="1"/>
        <end position="28"/>
    </location>
</feature>
<proteinExistence type="predicted"/>
<sequence>MYAQNTATGPPAGTTNAPAPQSYQPSRQNQLGAWSSGLFDCFSDFSGCCLTFWFPCITFGRISEIVDKGDSCK</sequence>
<gene>
    <name evidence="2" type="ORF">Dsin_006752</name>
</gene>
<reference evidence="2" key="1">
    <citation type="journal article" date="2023" name="Plant J.">
        <title>Genome sequences and population genomics provide insights into the demographic history, inbreeding, and mutation load of two 'living fossil' tree species of Dipteronia.</title>
        <authorList>
            <person name="Feng Y."/>
            <person name="Comes H.P."/>
            <person name="Chen J."/>
            <person name="Zhu S."/>
            <person name="Lu R."/>
            <person name="Zhang X."/>
            <person name="Li P."/>
            <person name="Qiu J."/>
            <person name="Olsen K.M."/>
            <person name="Qiu Y."/>
        </authorList>
    </citation>
    <scope>NUCLEOTIDE SEQUENCE</scope>
    <source>
        <strain evidence="2">NBL</strain>
    </source>
</reference>
<accession>A0AAE0B064</accession>
<dbReference type="NCBIfam" id="TIGR01571">
    <property type="entry name" value="A_thal_Cys_rich"/>
    <property type="match status" value="1"/>
</dbReference>
<dbReference type="InterPro" id="IPR006461">
    <property type="entry name" value="PLAC_motif_containing"/>
</dbReference>
<feature type="compositionally biased region" description="Low complexity" evidence="1">
    <location>
        <begin position="1"/>
        <end position="20"/>
    </location>
</feature>
<evidence type="ECO:0000313" key="2">
    <source>
        <dbReference type="EMBL" id="KAK3226890.1"/>
    </source>
</evidence>
<evidence type="ECO:0000256" key="1">
    <source>
        <dbReference type="SAM" id="MobiDB-lite"/>
    </source>
</evidence>
<keyword evidence="3" id="KW-1185">Reference proteome</keyword>